<evidence type="ECO:0000256" key="1">
    <source>
        <dbReference type="SAM" id="Phobius"/>
    </source>
</evidence>
<reference evidence="3" key="2">
    <citation type="submission" date="2015-01" db="EMBL/GenBank/DDBJ databases">
        <title>Evolutionary Origins and Diversification of the Mycorrhizal Mutualists.</title>
        <authorList>
            <consortium name="DOE Joint Genome Institute"/>
            <consortium name="Mycorrhizal Genomics Consortium"/>
            <person name="Kohler A."/>
            <person name="Kuo A."/>
            <person name="Nagy L.G."/>
            <person name="Floudas D."/>
            <person name="Copeland A."/>
            <person name="Barry K.W."/>
            <person name="Cichocki N."/>
            <person name="Veneault-Fourrey C."/>
            <person name="LaButti K."/>
            <person name="Lindquist E.A."/>
            <person name="Lipzen A."/>
            <person name="Lundell T."/>
            <person name="Morin E."/>
            <person name="Murat C."/>
            <person name="Riley R."/>
            <person name="Ohm R."/>
            <person name="Sun H."/>
            <person name="Tunlid A."/>
            <person name="Henrissat B."/>
            <person name="Grigoriev I.V."/>
            <person name="Hibbett D.S."/>
            <person name="Martin F."/>
        </authorList>
    </citation>
    <scope>NUCLEOTIDE SEQUENCE [LARGE SCALE GENOMIC DNA]</scope>
    <source>
        <strain evidence="3">Zn</strain>
    </source>
</reference>
<reference evidence="2 3" key="1">
    <citation type="submission" date="2014-04" db="EMBL/GenBank/DDBJ databases">
        <authorList>
            <consortium name="DOE Joint Genome Institute"/>
            <person name="Kuo A."/>
            <person name="Martino E."/>
            <person name="Perotto S."/>
            <person name="Kohler A."/>
            <person name="Nagy L.G."/>
            <person name="Floudas D."/>
            <person name="Copeland A."/>
            <person name="Barry K.W."/>
            <person name="Cichocki N."/>
            <person name="Veneault-Fourrey C."/>
            <person name="LaButti K."/>
            <person name="Lindquist E.A."/>
            <person name="Lipzen A."/>
            <person name="Lundell T."/>
            <person name="Morin E."/>
            <person name="Murat C."/>
            <person name="Sun H."/>
            <person name="Tunlid A."/>
            <person name="Henrissat B."/>
            <person name="Grigoriev I.V."/>
            <person name="Hibbett D.S."/>
            <person name="Martin F."/>
            <person name="Nordberg H.P."/>
            <person name="Cantor M.N."/>
            <person name="Hua S.X."/>
        </authorList>
    </citation>
    <scope>NUCLEOTIDE SEQUENCE [LARGE SCALE GENOMIC DNA]</scope>
    <source>
        <strain evidence="2 3">Zn</strain>
    </source>
</reference>
<feature type="transmembrane region" description="Helical" evidence="1">
    <location>
        <begin position="12"/>
        <end position="35"/>
    </location>
</feature>
<organism evidence="2 3">
    <name type="scientific">Oidiodendron maius (strain Zn)</name>
    <dbReference type="NCBI Taxonomy" id="913774"/>
    <lineage>
        <taxon>Eukaryota</taxon>
        <taxon>Fungi</taxon>
        <taxon>Dikarya</taxon>
        <taxon>Ascomycota</taxon>
        <taxon>Pezizomycotina</taxon>
        <taxon>Leotiomycetes</taxon>
        <taxon>Leotiomycetes incertae sedis</taxon>
        <taxon>Myxotrichaceae</taxon>
        <taxon>Oidiodendron</taxon>
    </lineage>
</organism>
<evidence type="ECO:0000313" key="3">
    <source>
        <dbReference type="Proteomes" id="UP000054321"/>
    </source>
</evidence>
<proteinExistence type="predicted"/>
<dbReference type="HOGENOM" id="CLU_2292476_0_0_1"/>
<sequence>MAKKSKRDPTPFAIFMIVLIYWGIWLLFYGVAWFWGTIRSGPHKSVIEMNRVWLDLQANIDAPNVLPRLTTCLQDHLRHQIPPRNATIADFTDCLRNMGMK</sequence>
<gene>
    <name evidence="2" type="ORF">OIDMADRAFT_51333</name>
</gene>
<keyword evidence="1" id="KW-0472">Membrane</keyword>
<dbReference type="AlphaFoldDB" id="A0A0C3CWJ7"/>
<dbReference type="OrthoDB" id="5332560at2759"/>
<protein>
    <submittedName>
        <fullName evidence="2">Uncharacterized protein</fullName>
    </submittedName>
</protein>
<keyword evidence="1" id="KW-1133">Transmembrane helix</keyword>
<accession>A0A0C3CWJ7</accession>
<keyword evidence="3" id="KW-1185">Reference proteome</keyword>
<dbReference type="Proteomes" id="UP000054321">
    <property type="component" value="Unassembled WGS sequence"/>
</dbReference>
<dbReference type="EMBL" id="KN832873">
    <property type="protein sequence ID" value="KIN03369.1"/>
    <property type="molecule type" value="Genomic_DNA"/>
</dbReference>
<dbReference type="InParanoid" id="A0A0C3CWJ7"/>
<evidence type="ECO:0000313" key="2">
    <source>
        <dbReference type="EMBL" id="KIN03369.1"/>
    </source>
</evidence>
<keyword evidence="1" id="KW-0812">Transmembrane</keyword>
<name>A0A0C3CWJ7_OIDMZ</name>